<keyword evidence="2" id="KW-0732">Signal</keyword>
<reference evidence="4" key="1">
    <citation type="journal article" date="2019" name="Int. J. Syst. Evol. Microbiol.">
        <title>The Global Catalogue of Microorganisms (GCM) 10K type strain sequencing project: providing services to taxonomists for standard genome sequencing and annotation.</title>
        <authorList>
            <consortium name="The Broad Institute Genomics Platform"/>
            <consortium name="The Broad Institute Genome Sequencing Center for Infectious Disease"/>
            <person name="Wu L."/>
            <person name="Ma J."/>
        </authorList>
    </citation>
    <scope>NUCLEOTIDE SEQUENCE [LARGE SCALE GENOMIC DNA]</scope>
    <source>
        <strain evidence="4">CGMCC 4.7608</strain>
    </source>
</reference>
<dbReference type="RefSeq" id="WP_231462383.1">
    <property type="nucleotide sequence ID" value="NZ_JAJOHW010000070.1"/>
</dbReference>
<dbReference type="Gene3D" id="2.40.30.170">
    <property type="match status" value="1"/>
</dbReference>
<comment type="similarity">
    <text evidence="1">Belongs to the membrane fusion protein (MFP) (TC 8.A.1) family.</text>
</comment>
<evidence type="ECO:0000313" key="3">
    <source>
        <dbReference type="EMBL" id="MFC4491888.1"/>
    </source>
</evidence>
<dbReference type="PANTHER" id="PTHR30469:SF15">
    <property type="entry name" value="HLYD FAMILY OF SECRETION PROTEINS"/>
    <property type="match status" value="1"/>
</dbReference>
<dbReference type="Gene3D" id="2.40.50.100">
    <property type="match status" value="1"/>
</dbReference>
<comment type="caution">
    <text evidence="3">The sequence shown here is derived from an EMBL/GenBank/DDBJ whole genome shotgun (WGS) entry which is preliminary data.</text>
</comment>
<evidence type="ECO:0000256" key="2">
    <source>
        <dbReference type="SAM" id="SignalP"/>
    </source>
</evidence>
<name>A0ABV8ZW17_9NEIS</name>
<feature type="signal peptide" evidence="2">
    <location>
        <begin position="1"/>
        <end position="20"/>
    </location>
</feature>
<evidence type="ECO:0000313" key="4">
    <source>
        <dbReference type="Proteomes" id="UP001595999"/>
    </source>
</evidence>
<dbReference type="Gene3D" id="1.10.287.470">
    <property type="entry name" value="Helix hairpin bin"/>
    <property type="match status" value="1"/>
</dbReference>
<dbReference type="InterPro" id="IPR006143">
    <property type="entry name" value="RND_pump_MFP"/>
</dbReference>
<evidence type="ECO:0000256" key="1">
    <source>
        <dbReference type="ARBA" id="ARBA00009477"/>
    </source>
</evidence>
<dbReference type="EMBL" id="JBHSEK010000018">
    <property type="protein sequence ID" value="MFC4491888.1"/>
    <property type="molecule type" value="Genomic_DNA"/>
</dbReference>
<dbReference type="SUPFAM" id="SSF111369">
    <property type="entry name" value="HlyD-like secretion proteins"/>
    <property type="match status" value="1"/>
</dbReference>
<organism evidence="3 4">
    <name type="scientific">Chromobacterium aquaticum</name>
    <dbReference type="NCBI Taxonomy" id="467180"/>
    <lineage>
        <taxon>Bacteria</taxon>
        <taxon>Pseudomonadati</taxon>
        <taxon>Pseudomonadota</taxon>
        <taxon>Betaproteobacteria</taxon>
        <taxon>Neisseriales</taxon>
        <taxon>Chromobacteriaceae</taxon>
        <taxon>Chromobacterium</taxon>
    </lineage>
</organism>
<accession>A0ABV8ZW17</accession>
<feature type="chain" id="PRO_5047106864" evidence="2">
    <location>
        <begin position="21"/>
        <end position="255"/>
    </location>
</feature>
<dbReference type="PANTHER" id="PTHR30469">
    <property type="entry name" value="MULTIDRUG RESISTANCE PROTEIN MDTA"/>
    <property type="match status" value="1"/>
</dbReference>
<dbReference type="NCBIfam" id="TIGR01730">
    <property type="entry name" value="RND_mfp"/>
    <property type="match status" value="1"/>
</dbReference>
<sequence length="255" mass="26339">MRLTVLRAAACLLAASCAQAATPPAKPKPLAVPVTNASDGRIRVQLMARNAVTLSGEVAAKIAALPVPEGGSFSKGQPLVQFDCGSYRAQLRKSQASLEAASQLLKVNNQLAKLNSAGALDVAQAQGKAKEAAADASYMQTIVGKCVISAPFNGRVARRVAAVHQYVSPGNPVLDIVDSGALELRMLVPSKWLATLKPGSKFTVAVDELGASFPAKIERLGAQIDPVSQSILAVGVIEGKGASLLPGMSGWASFK</sequence>
<keyword evidence="4" id="KW-1185">Reference proteome</keyword>
<proteinExistence type="inferred from homology"/>
<protein>
    <submittedName>
        <fullName evidence="3">Efflux RND transporter periplasmic adaptor subunit</fullName>
    </submittedName>
</protein>
<dbReference type="Proteomes" id="UP001595999">
    <property type="component" value="Unassembled WGS sequence"/>
</dbReference>
<gene>
    <name evidence="3" type="ORF">ACFO0R_19935</name>
</gene>